<feature type="transmembrane region" description="Helical" evidence="19">
    <location>
        <begin position="255"/>
        <end position="274"/>
    </location>
</feature>
<dbReference type="EMBL" id="VZDO01000002">
    <property type="protein sequence ID" value="KAB0681792.1"/>
    <property type="molecule type" value="Genomic_DNA"/>
</dbReference>
<evidence type="ECO:0000256" key="2">
    <source>
        <dbReference type="ARBA" id="ARBA00004651"/>
    </source>
</evidence>
<organism evidence="20 21">
    <name type="scientific">Plantimonas leprariae</name>
    <dbReference type="NCBI Taxonomy" id="2615207"/>
    <lineage>
        <taxon>Bacteria</taxon>
        <taxon>Pseudomonadati</taxon>
        <taxon>Pseudomonadota</taxon>
        <taxon>Alphaproteobacteria</taxon>
        <taxon>Hyphomicrobiales</taxon>
        <taxon>Aurantimonadaceae</taxon>
        <taxon>Plantimonas</taxon>
    </lineage>
</organism>
<dbReference type="GO" id="GO:0016024">
    <property type="term" value="P:CDP-diacylglycerol biosynthetic process"/>
    <property type="evidence" value="ECO:0007669"/>
    <property type="project" value="UniProtKB-UniPathway"/>
</dbReference>
<dbReference type="Pfam" id="PF01148">
    <property type="entry name" value="CTP_transf_1"/>
    <property type="match status" value="1"/>
</dbReference>
<feature type="transmembrane region" description="Helical" evidence="19">
    <location>
        <begin position="114"/>
        <end position="133"/>
    </location>
</feature>
<dbReference type="PROSITE" id="PS01315">
    <property type="entry name" value="CDS"/>
    <property type="match status" value="1"/>
</dbReference>
<dbReference type="UniPathway" id="UPA00557">
    <property type="reaction ID" value="UER00614"/>
</dbReference>
<evidence type="ECO:0000256" key="11">
    <source>
        <dbReference type="ARBA" id="ARBA00022692"/>
    </source>
</evidence>
<keyword evidence="14" id="KW-0443">Lipid metabolism</keyword>
<evidence type="ECO:0000256" key="1">
    <source>
        <dbReference type="ARBA" id="ARBA00001698"/>
    </source>
</evidence>
<feature type="transmembrane region" description="Helical" evidence="19">
    <location>
        <begin position="204"/>
        <end position="223"/>
    </location>
</feature>
<accession>A0A7V7PS02</accession>
<feature type="transmembrane region" description="Helical" evidence="19">
    <location>
        <begin position="90"/>
        <end position="107"/>
    </location>
</feature>
<keyword evidence="15 19" id="KW-0472">Membrane</keyword>
<evidence type="ECO:0000256" key="18">
    <source>
        <dbReference type="RuleBase" id="RU003938"/>
    </source>
</evidence>
<evidence type="ECO:0000256" key="16">
    <source>
        <dbReference type="ARBA" id="ARBA00023209"/>
    </source>
</evidence>
<evidence type="ECO:0000313" key="20">
    <source>
        <dbReference type="EMBL" id="KAB0681792.1"/>
    </source>
</evidence>
<feature type="transmembrane region" description="Helical" evidence="19">
    <location>
        <begin position="66"/>
        <end position="84"/>
    </location>
</feature>
<proteinExistence type="inferred from homology"/>
<feature type="transmembrane region" description="Helical" evidence="19">
    <location>
        <begin position="139"/>
        <end position="160"/>
    </location>
</feature>
<dbReference type="InterPro" id="IPR000374">
    <property type="entry name" value="PC_trans"/>
</dbReference>
<evidence type="ECO:0000256" key="13">
    <source>
        <dbReference type="ARBA" id="ARBA00022989"/>
    </source>
</evidence>
<protein>
    <recommendedName>
        <fullName evidence="7 18">Phosphatidate cytidylyltransferase</fullName>
        <ecNumber evidence="6 18">2.7.7.41</ecNumber>
    </recommendedName>
</protein>
<comment type="similarity">
    <text evidence="5 18">Belongs to the CDS family.</text>
</comment>
<evidence type="ECO:0000256" key="10">
    <source>
        <dbReference type="ARBA" id="ARBA00022679"/>
    </source>
</evidence>
<evidence type="ECO:0000256" key="4">
    <source>
        <dbReference type="ARBA" id="ARBA00005189"/>
    </source>
</evidence>
<dbReference type="PANTHER" id="PTHR46382:SF1">
    <property type="entry name" value="PHOSPHATIDATE CYTIDYLYLTRANSFERASE"/>
    <property type="match status" value="1"/>
</dbReference>
<dbReference type="PANTHER" id="PTHR46382">
    <property type="entry name" value="PHOSPHATIDATE CYTIDYLYLTRANSFERASE"/>
    <property type="match status" value="1"/>
</dbReference>
<gene>
    <name evidence="20" type="ORF">F6X38_02920</name>
</gene>
<dbReference type="EC" id="2.7.7.41" evidence="6 18"/>
<dbReference type="Proteomes" id="UP000432089">
    <property type="component" value="Unassembled WGS sequence"/>
</dbReference>
<sequence length="285" mass="30032">MGLGIGRIVDAPTWTDLRSRLISALVLGVVSLGLLILGGWPFRLFCCVSGLIVFDEWTKMTRVRRAGAGFFLLTAAFVASLAAFLLRFNLSSVAILVAAALIALGIGRRWRDGWWLGGGLVYAALASLAPGMLRSDDLAGLAAMGFVVCVVWPTDIFAYFTGRLVGGPKILPAISPKKTVSGSVGGLIAGIVIGAAFYEIVAGSLTAAIVLFAAVLSVLGQGGDFFESWVKRRFGVKDSGRIIPGHGGLMDRVDALVIAIGFAWMVGILLNGFAHPAQAIFMFDQ</sequence>
<keyword evidence="13 19" id="KW-1133">Transmembrane helix</keyword>
<evidence type="ECO:0000256" key="12">
    <source>
        <dbReference type="ARBA" id="ARBA00022695"/>
    </source>
</evidence>
<name>A0A7V7PS02_9HYPH</name>
<evidence type="ECO:0000256" key="9">
    <source>
        <dbReference type="ARBA" id="ARBA00022516"/>
    </source>
</evidence>
<keyword evidence="8" id="KW-1003">Cell membrane</keyword>
<evidence type="ECO:0000256" key="8">
    <source>
        <dbReference type="ARBA" id="ARBA00022475"/>
    </source>
</evidence>
<feature type="transmembrane region" description="Helical" evidence="19">
    <location>
        <begin position="21"/>
        <end position="54"/>
    </location>
</feature>
<evidence type="ECO:0000313" key="21">
    <source>
        <dbReference type="Proteomes" id="UP000432089"/>
    </source>
</evidence>
<keyword evidence="10 18" id="KW-0808">Transferase</keyword>
<evidence type="ECO:0000256" key="17">
    <source>
        <dbReference type="ARBA" id="ARBA00023264"/>
    </source>
</evidence>
<keyword evidence="11 18" id="KW-0812">Transmembrane</keyword>
<comment type="pathway">
    <text evidence="4">Lipid metabolism.</text>
</comment>
<dbReference type="AlphaFoldDB" id="A0A7V7PS02"/>
<dbReference type="GO" id="GO:0004605">
    <property type="term" value="F:phosphatidate cytidylyltransferase activity"/>
    <property type="evidence" value="ECO:0007669"/>
    <property type="project" value="UniProtKB-EC"/>
</dbReference>
<comment type="catalytic activity">
    <reaction evidence="1 18">
        <text>a 1,2-diacyl-sn-glycero-3-phosphate + CTP + H(+) = a CDP-1,2-diacyl-sn-glycerol + diphosphate</text>
        <dbReference type="Rhea" id="RHEA:16229"/>
        <dbReference type="ChEBI" id="CHEBI:15378"/>
        <dbReference type="ChEBI" id="CHEBI:33019"/>
        <dbReference type="ChEBI" id="CHEBI:37563"/>
        <dbReference type="ChEBI" id="CHEBI:58332"/>
        <dbReference type="ChEBI" id="CHEBI:58608"/>
        <dbReference type="EC" id="2.7.7.41"/>
    </reaction>
</comment>
<keyword evidence="17" id="KW-1208">Phospholipid metabolism</keyword>
<evidence type="ECO:0000256" key="7">
    <source>
        <dbReference type="ARBA" id="ARBA00019373"/>
    </source>
</evidence>
<evidence type="ECO:0000256" key="3">
    <source>
        <dbReference type="ARBA" id="ARBA00005119"/>
    </source>
</evidence>
<keyword evidence="21" id="KW-1185">Reference proteome</keyword>
<evidence type="ECO:0000256" key="5">
    <source>
        <dbReference type="ARBA" id="ARBA00010185"/>
    </source>
</evidence>
<keyword evidence="9" id="KW-0444">Lipid biosynthesis</keyword>
<comment type="pathway">
    <text evidence="3 18">Phospholipid metabolism; CDP-diacylglycerol biosynthesis; CDP-diacylglycerol from sn-glycerol 3-phosphate: step 3/3.</text>
</comment>
<dbReference type="RefSeq" id="WP_150968052.1">
    <property type="nucleotide sequence ID" value="NZ_VZDO01000002.1"/>
</dbReference>
<comment type="subcellular location">
    <subcellularLocation>
        <location evidence="2">Cell membrane</location>
        <topology evidence="2">Multi-pass membrane protein</topology>
    </subcellularLocation>
</comment>
<feature type="transmembrane region" description="Helical" evidence="19">
    <location>
        <begin position="180"/>
        <end position="198"/>
    </location>
</feature>
<evidence type="ECO:0000256" key="15">
    <source>
        <dbReference type="ARBA" id="ARBA00023136"/>
    </source>
</evidence>
<evidence type="ECO:0000256" key="19">
    <source>
        <dbReference type="SAM" id="Phobius"/>
    </source>
</evidence>
<reference evidence="20 21" key="1">
    <citation type="submission" date="2019-09" db="EMBL/GenBank/DDBJ databases">
        <title>YIM 132180 draft genome.</title>
        <authorList>
            <person name="Zhang K."/>
        </authorList>
    </citation>
    <scope>NUCLEOTIDE SEQUENCE [LARGE SCALE GENOMIC DNA]</scope>
    <source>
        <strain evidence="20 21">YIM 132180</strain>
    </source>
</reference>
<evidence type="ECO:0000256" key="6">
    <source>
        <dbReference type="ARBA" id="ARBA00012487"/>
    </source>
</evidence>
<keyword evidence="16" id="KW-0594">Phospholipid biosynthesis</keyword>
<dbReference type="GO" id="GO:0005886">
    <property type="term" value="C:plasma membrane"/>
    <property type="evidence" value="ECO:0007669"/>
    <property type="project" value="UniProtKB-SubCell"/>
</dbReference>
<evidence type="ECO:0000256" key="14">
    <source>
        <dbReference type="ARBA" id="ARBA00023098"/>
    </source>
</evidence>
<comment type="caution">
    <text evidence="20">The sequence shown here is derived from an EMBL/GenBank/DDBJ whole genome shotgun (WGS) entry which is preliminary data.</text>
</comment>
<keyword evidence="12 18" id="KW-0548">Nucleotidyltransferase</keyword>